<dbReference type="EMBL" id="BAABBA010000027">
    <property type="protein sequence ID" value="GAA3510217.1"/>
    <property type="molecule type" value="Genomic_DNA"/>
</dbReference>
<dbReference type="NCBIfam" id="TIGR03089">
    <property type="entry name" value="TIGR03089 family protein"/>
    <property type="match status" value="1"/>
</dbReference>
<dbReference type="RefSeq" id="WP_345044729.1">
    <property type="nucleotide sequence ID" value="NZ_BAABBA010000027.1"/>
</dbReference>
<evidence type="ECO:0000313" key="1">
    <source>
        <dbReference type="EMBL" id="GAA3510217.1"/>
    </source>
</evidence>
<accession>A0ABP6UKK3</accession>
<dbReference type="InterPro" id="IPR042099">
    <property type="entry name" value="ANL_N_sf"/>
</dbReference>
<sequence length="256" mass="27229">MTHHPDTLPGRLLDAFGHDGASPRLTWYGADGERTELSGRVLANWVTKAANLLVEEADAEPGTTVVLDLPVHWRTLVWALASWTTGARVVLPDEEVEDVDVVVTTDPEGAPGVDQADLVLAVSLPALAMSWDGPELPAEVIDAAAELMSYGDQLGYVSEPEDDDVALVGAGLEATFGELADWARGTLELGRPPAAEEDGDDAVPVRALVTPRDLAALLEQALAVWRSGGSLVLTEPGTDEATLERIAADEQVDLRW</sequence>
<dbReference type="Proteomes" id="UP001499841">
    <property type="component" value="Unassembled WGS sequence"/>
</dbReference>
<protein>
    <submittedName>
        <fullName evidence="1">TIGR03089 family protein</fullName>
    </submittedName>
</protein>
<evidence type="ECO:0000313" key="2">
    <source>
        <dbReference type="Proteomes" id="UP001499841"/>
    </source>
</evidence>
<reference evidence="2" key="1">
    <citation type="journal article" date="2019" name="Int. J. Syst. Evol. Microbiol.">
        <title>The Global Catalogue of Microorganisms (GCM) 10K type strain sequencing project: providing services to taxonomists for standard genome sequencing and annotation.</title>
        <authorList>
            <consortium name="The Broad Institute Genomics Platform"/>
            <consortium name="The Broad Institute Genome Sequencing Center for Infectious Disease"/>
            <person name="Wu L."/>
            <person name="Ma J."/>
        </authorList>
    </citation>
    <scope>NUCLEOTIDE SEQUENCE [LARGE SCALE GENOMIC DNA]</scope>
    <source>
        <strain evidence="2">JCM 17459</strain>
    </source>
</reference>
<dbReference type="Gene3D" id="3.40.50.12780">
    <property type="entry name" value="N-terminal domain of ligase-like"/>
    <property type="match status" value="1"/>
</dbReference>
<proteinExistence type="predicted"/>
<dbReference type="SUPFAM" id="SSF56801">
    <property type="entry name" value="Acetyl-CoA synthetase-like"/>
    <property type="match status" value="1"/>
</dbReference>
<name>A0ABP6UKK3_9MICO</name>
<keyword evidence="2" id="KW-1185">Reference proteome</keyword>
<comment type="caution">
    <text evidence="1">The sequence shown here is derived from an EMBL/GenBank/DDBJ whole genome shotgun (WGS) entry which is preliminary data.</text>
</comment>
<dbReference type="InterPro" id="IPR017523">
    <property type="entry name" value="Rv3268"/>
</dbReference>
<organism evidence="1 2">
    <name type="scientific">Georgenia daeguensis</name>
    <dbReference type="NCBI Taxonomy" id="908355"/>
    <lineage>
        <taxon>Bacteria</taxon>
        <taxon>Bacillati</taxon>
        <taxon>Actinomycetota</taxon>
        <taxon>Actinomycetes</taxon>
        <taxon>Micrococcales</taxon>
        <taxon>Bogoriellaceae</taxon>
        <taxon>Georgenia</taxon>
    </lineage>
</organism>
<gene>
    <name evidence="1" type="ORF">GCM10022262_37680</name>
</gene>